<dbReference type="Proteomes" id="UP000609064">
    <property type="component" value="Unassembled WGS sequence"/>
</dbReference>
<name>A0A917DJE2_9BACT</name>
<comment type="caution">
    <text evidence="2">The sequence shown here is derived from an EMBL/GenBank/DDBJ whole genome shotgun (WGS) entry which is preliminary data.</text>
</comment>
<protein>
    <recommendedName>
        <fullName evidence="1">NrS-1 polymerase-like helicase domain-containing protein</fullName>
    </recommendedName>
</protein>
<dbReference type="RefSeq" id="WP_188763802.1">
    <property type="nucleotide sequence ID" value="NZ_BMKK01000001.1"/>
</dbReference>
<gene>
    <name evidence="2" type="ORF">GCM10011514_02350</name>
</gene>
<evidence type="ECO:0000313" key="3">
    <source>
        <dbReference type="Proteomes" id="UP000609064"/>
    </source>
</evidence>
<evidence type="ECO:0000313" key="2">
    <source>
        <dbReference type="EMBL" id="GGD41899.1"/>
    </source>
</evidence>
<proteinExistence type="predicted"/>
<dbReference type="Pfam" id="PF19263">
    <property type="entry name" value="DUF5906"/>
    <property type="match status" value="1"/>
</dbReference>
<sequence length="420" mass="49703">MSKNNDNQLFQDKEELAKRFIRVGDEYMKEVFIPDKDGKLHRNYVKRDKGTVQDDLGKNSDFFRSIKKYEGFCLVPSHIRYQQVVQGFFNEYYKISHEPKEGKFDAILDYLNHVFGNKIDFILDYLQILYMKPTQRLPILLLESKERGTGKSTFGNLLKLMFQDNTAKLGNAELESDFNSIWVKRLAIIVDETSLEKNGIMQMLKRFSTETGKITANEKNKAQKQIDFFGKFIFLSNEEGKALPIEKGETRFAVFKVPTFAEKGIKENPNIEADFMNEMPAFLYFLTNRKLVHEEAGRMYFAPEAYHTDQLQYYFDNSLTATGKAIRDLMIESFNYFDEENELRYSVSNLYDELEDRFRFLDRSKIKRSLIEEFGLTEQKKNRYSFHSLKRAERTKEGNFFPENENNWHFIFKRESFIKP</sequence>
<dbReference type="AlphaFoldDB" id="A0A917DJE2"/>
<organism evidence="2 3">
    <name type="scientific">Emticicia aquatilis</name>
    <dbReference type="NCBI Taxonomy" id="1537369"/>
    <lineage>
        <taxon>Bacteria</taxon>
        <taxon>Pseudomonadati</taxon>
        <taxon>Bacteroidota</taxon>
        <taxon>Cytophagia</taxon>
        <taxon>Cytophagales</taxon>
        <taxon>Leadbetterellaceae</taxon>
        <taxon>Emticicia</taxon>
    </lineage>
</organism>
<dbReference type="InterPro" id="IPR027417">
    <property type="entry name" value="P-loop_NTPase"/>
</dbReference>
<accession>A0A917DJE2</accession>
<evidence type="ECO:0000259" key="1">
    <source>
        <dbReference type="Pfam" id="PF19263"/>
    </source>
</evidence>
<reference evidence="2" key="2">
    <citation type="submission" date="2020-09" db="EMBL/GenBank/DDBJ databases">
        <authorList>
            <person name="Sun Q."/>
            <person name="Zhou Y."/>
        </authorList>
    </citation>
    <scope>NUCLEOTIDE SEQUENCE</scope>
    <source>
        <strain evidence="2">CGMCC 1.15958</strain>
    </source>
</reference>
<reference evidence="2" key="1">
    <citation type="journal article" date="2014" name="Int. J. Syst. Evol. Microbiol.">
        <title>Complete genome sequence of Corynebacterium casei LMG S-19264T (=DSM 44701T), isolated from a smear-ripened cheese.</title>
        <authorList>
            <consortium name="US DOE Joint Genome Institute (JGI-PGF)"/>
            <person name="Walter F."/>
            <person name="Albersmeier A."/>
            <person name="Kalinowski J."/>
            <person name="Ruckert C."/>
        </authorList>
    </citation>
    <scope>NUCLEOTIDE SEQUENCE</scope>
    <source>
        <strain evidence="2">CGMCC 1.15958</strain>
    </source>
</reference>
<dbReference type="EMBL" id="BMKK01000001">
    <property type="protein sequence ID" value="GGD41899.1"/>
    <property type="molecule type" value="Genomic_DNA"/>
</dbReference>
<dbReference type="InterPro" id="IPR045455">
    <property type="entry name" value="NrS-1_pol-like_helicase"/>
</dbReference>
<feature type="domain" description="NrS-1 polymerase-like helicase" evidence="1">
    <location>
        <begin position="143"/>
        <end position="249"/>
    </location>
</feature>
<dbReference type="Gene3D" id="3.40.50.300">
    <property type="entry name" value="P-loop containing nucleotide triphosphate hydrolases"/>
    <property type="match status" value="1"/>
</dbReference>
<keyword evidence="3" id="KW-1185">Reference proteome</keyword>